<dbReference type="EMBL" id="JAPMOS010000010">
    <property type="protein sequence ID" value="KAJ4460992.1"/>
    <property type="molecule type" value="Genomic_DNA"/>
</dbReference>
<proteinExistence type="predicted"/>
<dbReference type="PROSITE" id="PS50922">
    <property type="entry name" value="TLC"/>
    <property type="match status" value="1"/>
</dbReference>
<evidence type="ECO:0000259" key="7">
    <source>
        <dbReference type="PROSITE" id="PS50922"/>
    </source>
</evidence>
<feature type="transmembrane region" description="Helical" evidence="6">
    <location>
        <begin position="97"/>
        <end position="119"/>
    </location>
</feature>
<organism evidence="8 9">
    <name type="scientific">Paratrimastix pyriformis</name>
    <dbReference type="NCBI Taxonomy" id="342808"/>
    <lineage>
        <taxon>Eukaryota</taxon>
        <taxon>Metamonada</taxon>
        <taxon>Preaxostyla</taxon>
        <taxon>Paratrimastigidae</taxon>
        <taxon>Paratrimastix</taxon>
    </lineage>
</organism>
<name>A0ABQ8UP87_9EUKA</name>
<evidence type="ECO:0000256" key="2">
    <source>
        <dbReference type="ARBA" id="ARBA00022692"/>
    </source>
</evidence>
<evidence type="ECO:0000256" key="1">
    <source>
        <dbReference type="ARBA" id="ARBA00004141"/>
    </source>
</evidence>
<evidence type="ECO:0000313" key="8">
    <source>
        <dbReference type="EMBL" id="KAJ4460992.1"/>
    </source>
</evidence>
<evidence type="ECO:0000256" key="6">
    <source>
        <dbReference type="SAM" id="Phobius"/>
    </source>
</evidence>
<comment type="caution">
    <text evidence="8">The sequence shown here is derived from an EMBL/GenBank/DDBJ whole genome shotgun (WGS) entry which is preliminary data.</text>
</comment>
<feature type="transmembrane region" description="Helical" evidence="6">
    <location>
        <begin position="177"/>
        <end position="198"/>
    </location>
</feature>
<evidence type="ECO:0000256" key="3">
    <source>
        <dbReference type="ARBA" id="ARBA00022989"/>
    </source>
</evidence>
<evidence type="ECO:0000256" key="5">
    <source>
        <dbReference type="PROSITE-ProRule" id="PRU00205"/>
    </source>
</evidence>
<feature type="transmembrane region" description="Helical" evidence="6">
    <location>
        <begin position="218"/>
        <end position="238"/>
    </location>
</feature>
<comment type="subcellular location">
    <subcellularLocation>
        <location evidence="1">Membrane</location>
        <topology evidence="1">Multi-pass membrane protein</topology>
    </subcellularLocation>
</comment>
<keyword evidence="2 5" id="KW-0812">Transmembrane</keyword>
<evidence type="ECO:0000256" key="4">
    <source>
        <dbReference type="ARBA" id="ARBA00023136"/>
    </source>
</evidence>
<keyword evidence="3 6" id="KW-1133">Transmembrane helix</keyword>
<reference evidence="8" key="1">
    <citation type="journal article" date="2022" name="bioRxiv">
        <title>Genomics of Preaxostyla Flagellates Illuminates Evolutionary Transitions and the Path Towards Mitochondrial Loss.</title>
        <authorList>
            <person name="Novak L.V.F."/>
            <person name="Treitli S.C."/>
            <person name="Pyrih J."/>
            <person name="Halakuc P."/>
            <person name="Pipaliya S.V."/>
            <person name="Vacek V."/>
            <person name="Brzon O."/>
            <person name="Soukal P."/>
            <person name="Eme L."/>
            <person name="Dacks J.B."/>
            <person name="Karnkowska A."/>
            <person name="Elias M."/>
            <person name="Hampl V."/>
        </authorList>
    </citation>
    <scope>NUCLEOTIDE SEQUENCE</scope>
    <source>
        <strain evidence="8">RCP-MX</strain>
    </source>
</reference>
<feature type="domain" description="TLC" evidence="7">
    <location>
        <begin position="50"/>
        <end position="251"/>
    </location>
</feature>
<evidence type="ECO:0000313" key="9">
    <source>
        <dbReference type="Proteomes" id="UP001141327"/>
    </source>
</evidence>
<accession>A0ABQ8UP87</accession>
<dbReference type="Pfam" id="PF03798">
    <property type="entry name" value="TRAM_LAG1_CLN8"/>
    <property type="match status" value="1"/>
</dbReference>
<dbReference type="SMART" id="SM00724">
    <property type="entry name" value="TLC"/>
    <property type="match status" value="1"/>
</dbReference>
<dbReference type="InterPro" id="IPR050846">
    <property type="entry name" value="TLCD"/>
</dbReference>
<sequence length="261" mass="29879">MVQLHLEWGFPVHIQVLLVLAFTVGWYCIGKFSRFFSERLFVSYRKLSPIAKRDWDIRVASNAHGYFQIILACTLVPAYWNEIFSDPYAFNSRAINVFLAGATGYFIQDLIMMLIYYGTPIFSWSAVCHHVMSIIANGTALLTGYCGVLILSVGIQEWSTPFVNQRWFYDACHMKSGLGYAINGILLWFVFTCVRVPFTYFLYRVIWPTIDDCLTQPTYIISALFGTMSTSILLNLWWSWAVTKGLAKHVLGVGKKPKKDQ</sequence>
<dbReference type="InterPro" id="IPR006634">
    <property type="entry name" value="TLC-dom"/>
</dbReference>
<feature type="transmembrane region" description="Helical" evidence="6">
    <location>
        <begin position="12"/>
        <end position="29"/>
    </location>
</feature>
<gene>
    <name evidence="8" type="ORF">PAPYR_2853</name>
</gene>
<keyword evidence="4 5" id="KW-0472">Membrane</keyword>
<feature type="transmembrane region" description="Helical" evidence="6">
    <location>
        <begin position="131"/>
        <end position="156"/>
    </location>
</feature>
<dbReference type="Proteomes" id="UP001141327">
    <property type="component" value="Unassembled WGS sequence"/>
</dbReference>
<protein>
    <submittedName>
        <fullName evidence="8">Transmembrane protein 56</fullName>
    </submittedName>
</protein>
<dbReference type="PANTHER" id="PTHR13439:SF0">
    <property type="entry name" value="TOPOISOMERASE I DAMAGE AFFECTED PROTEIN 4"/>
    <property type="match status" value="1"/>
</dbReference>
<keyword evidence="9" id="KW-1185">Reference proteome</keyword>
<dbReference type="PANTHER" id="PTHR13439">
    <property type="entry name" value="CT120 PROTEIN"/>
    <property type="match status" value="1"/>
</dbReference>